<evidence type="ECO:0000256" key="6">
    <source>
        <dbReference type="ARBA" id="ARBA00022989"/>
    </source>
</evidence>
<sequence length="103" mass="11614">SMRLTGTYSNETPLKFRCKQQSILASEMEASAYVDCIESEKQSLLRFKEDLTDPSNRLASWNDDGDCCTWAGVVCSNVTGHVLELHLGNLGNPDIYRFFEVFV</sequence>
<comment type="caution">
    <text evidence="11">The sequence shown here is derived from an EMBL/GenBank/DDBJ whole genome shotgun (WGS) entry which is preliminary data.</text>
</comment>
<gene>
    <name evidence="11" type="ORF">Ddye_027415</name>
</gene>
<evidence type="ECO:0000256" key="9">
    <source>
        <dbReference type="ARBA" id="ARBA00023180"/>
    </source>
</evidence>
<keyword evidence="2" id="KW-0433">Leucine-rich repeat</keyword>
<dbReference type="PANTHER" id="PTHR48063">
    <property type="entry name" value="LRR RECEPTOR-LIKE KINASE"/>
    <property type="match status" value="1"/>
</dbReference>
<evidence type="ECO:0000256" key="2">
    <source>
        <dbReference type="ARBA" id="ARBA00022614"/>
    </source>
</evidence>
<comment type="subcellular location">
    <subcellularLocation>
        <location evidence="1">Membrane</location>
        <topology evidence="1">Single-pass type I membrane protein</topology>
    </subcellularLocation>
</comment>
<dbReference type="EMBL" id="JANJYI010000008">
    <property type="protein sequence ID" value="KAK2639620.1"/>
    <property type="molecule type" value="Genomic_DNA"/>
</dbReference>
<evidence type="ECO:0000313" key="11">
    <source>
        <dbReference type="EMBL" id="KAK2639620.1"/>
    </source>
</evidence>
<evidence type="ECO:0000256" key="7">
    <source>
        <dbReference type="ARBA" id="ARBA00023136"/>
    </source>
</evidence>
<dbReference type="InterPro" id="IPR032675">
    <property type="entry name" value="LRR_dom_sf"/>
</dbReference>
<evidence type="ECO:0000256" key="5">
    <source>
        <dbReference type="ARBA" id="ARBA00022737"/>
    </source>
</evidence>
<evidence type="ECO:0000259" key="10">
    <source>
        <dbReference type="Pfam" id="PF08263"/>
    </source>
</evidence>
<dbReference type="InterPro" id="IPR013210">
    <property type="entry name" value="LRR_N_plant-typ"/>
</dbReference>
<name>A0AAD9TP26_9ROSI</name>
<proteinExistence type="predicted"/>
<organism evidence="11 12">
    <name type="scientific">Dipteronia dyeriana</name>
    <dbReference type="NCBI Taxonomy" id="168575"/>
    <lineage>
        <taxon>Eukaryota</taxon>
        <taxon>Viridiplantae</taxon>
        <taxon>Streptophyta</taxon>
        <taxon>Embryophyta</taxon>
        <taxon>Tracheophyta</taxon>
        <taxon>Spermatophyta</taxon>
        <taxon>Magnoliopsida</taxon>
        <taxon>eudicotyledons</taxon>
        <taxon>Gunneridae</taxon>
        <taxon>Pentapetalae</taxon>
        <taxon>rosids</taxon>
        <taxon>malvids</taxon>
        <taxon>Sapindales</taxon>
        <taxon>Sapindaceae</taxon>
        <taxon>Hippocastanoideae</taxon>
        <taxon>Acereae</taxon>
        <taxon>Dipteronia</taxon>
    </lineage>
</organism>
<keyword evidence="6" id="KW-1133">Transmembrane helix</keyword>
<feature type="domain" description="Leucine-rich repeat-containing N-terminal plant-type" evidence="10">
    <location>
        <begin position="38"/>
        <end position="76"/>
    </location>
</feature>
<keyword evidence="7" id="KW-0472">Membrane</keyword>
<keyword evidence="8" id="KW-0675">Receptor</keyword>
<accession>A0AAD9TP26</accession>
<dbReference type="PANTHER" id="PTHR48063:SF98">
    <property type="entry name" value="LRR RECEPTOR-LIKE SERINE_THREONINE-PROTEIN KINASE FLS2"/>
    <property type="match status" value="1"/>
</dbReference>
<evidence type="ECO:0000256" key="4">
    <source>
        <dbReference type="ARBA" id="ARBA00022729"/>
    </source>
</evidence>
<evidence type="ECO:0000313" key="12">
    <source>
        <dbReference type="Proteomes" id="UP001280121"/>
    </source>
</evidence>
<keyword evidence="12" id="KW-1185">Reference proteome</keyword>
<keyword evidence="5" id="KW-0677">Repeat</keyword>
<dbReference type="Pfam" id="PF08263">
    <property type="entry name" value="LRRNT_2"/>
    <property type="match status" value="1"/>
</dbReference>
<dbReference type="AlphaFoldDB" id="A0AAD9TP26"/>
<keyword evidence="9" id="KW-0325">Glycoprotein</keyword>
<feature type="non-terminal residue" evidence="11">
    <location>
        <position position="1"/>
    </location>
</feature>
<protein>
    <recommendedName>
        <fullName evidence="10">Leucine-rich repeat-containing N-terminal plant-type domain-containing protein</fullName>
    </recommendedName>
</protein>
<dbReference type="InterPro" id="IPR046956">
    <property type="entry name" value="RLP23-like"/>
</dbReference>
<keyword evidence="3" id="KW-0812">Transmembrane</keyword>
<dbReference type="Gene3D" id="3.80.10.10">
    <property type="entry name" value="Ribonuclease Inhibitor"/>
    <property type="match status" value="1"/>
</dbReference>
<evidence type="ECO:0000256" key="3">
    <source>
        <dbReference type="ARBA" id="ARBA00022692"/>
    </source>
</evidence>
<evidence type="ECO:0000256" key="8">
    <source>
        <dbReference type="ARBA" id="ARBA00023170"/>
    </source>
</evidence>
<keyword evidence="4" id="KW-0732">Signal</keyword>
<reference evidence="11" key="1">
    <citation type="journal article" date="2023" name="Plant J.">
        <title>Genome sequences and population genomics provide insights into the demographic history, inbreeding, and mutation load of two 'living fossil' tree species of Dipteronia.</title>
        <authorList>
            <person name="Feng Y."/>
            <person name="Comes H.P."/>
            <person name="Chen J."/>
            <person name="Zhu S."/>
            <person name="Lu R."/>
            <person name="Zhang X."/>
            <person name="Li P."/>
            <person name="Qiu J."/>
            <person name="Olsen K.M."/>
            <person name="Qiu Y."/>
        </authorList>
    </citation>
    <scope>NUCLEOTIDE SEQUENCE</scope>
    <source>
        <strain evidence="11">KIB01</strain>
    </source>
</reference>
<dbReference type="Proteomes" id="UP001280121">
    <property type="component" value="Unassembled WGS sequence"/>
</dbReference>
<evidence type="ECO:0000256" key="1">
    <source>
        <dbReference type="ARBA" id="ARBA00004479"/>
    </source>
</evidence>
<dbReference type="GO" id="GO:0016020">
    <property type="term" value="C:membrane"/>
    <property type="evidence" value="ECO:0007669"/>
    <property type="project" value="UniProtKB-SubCell"/>
</dbReference>